<evidence type="ECO:0000256" key="2">
    <source>
        <dbReference type="SAM" id="Phobius"/>
    </source>
</evidence>
<keyword evidence="2" id="KW-0812">Transmembrane</keyword>
<keyword evidence="4" id="KW-1185">Reference proteome</keyword>
<comment type="caution">
    <text evidence="3">The sequence shown here is derived from an EMBL/GenBank/DDBJ whole genome shotgun (WGS) entry which is preliminary data.</text>
</comment>
<protein>
    <submittedName>
        <fullName evidence="3">Uncharacterized protein</fullName>
    </submittedName>
</protein>
<accession>A0ABW4R0F9</accession>
<proteinExistence type="predicted"/>
<dbReference type="EMBL" id="JBHUFD010000018">
    <property type="protein sequence ID" value="MFD1875378.1"/>
    <property type="molecule type" value="Genomic_DNA"/>
</dbReference>
<dbReference type="RefSeq" id="WP_382317992.1">
    <property type="nucleotide sequence ID" value="NZ_JBHUFD010000018.1"/>
</dbReference>
<dbReference type="Proteomes" id="UP001597197">
    <property type="component" value="Unassembled WGS sequence"/>
</dbReference>
<organism evidence="3 4">
    <name type="scientific">Hymenobacter bucti</name>
    <dbReference type="NCBI Taxonomy" id="1844114"/>
    <lineage>
        <taxon>Bacteria</taxon>
        <taxon>Pseudomonadati</taxon>
        <taxon>Bacteroidota</taxon>
        <taxon>Cytophagia</taxon>
        <taxon>Cytophagales</taxon>
        <taxon>Hymenobacteraceae</taxon>
        <taxon>Hymenobacter</taxon>
    </lineage>
</organism>
<sequence length="100" mass="10269">MEPLPDSAGPQPATAPVRPDFKLPQPASWRDSPWLCALAAIIGTGLLGAGLMALSITGYGSYGVTLFCLSPGISAFVAVLLHEWARRGTAGSTWSITGAG</sequence>
<keyword evidence="2" id="KW-0472">Membrane</keyword>
<keyword evidence="2" id="KW-1133">Transmembrane helix</keyword>
<reference evidence="4" key="1">
    <citation type="journal article" date="2019" name="Int. J. Syst. Evol. Microbiol.">
        <title>The Global Catalogue of Microorganisms (GCM) 10K type strain sequencing project: providing services to taxonomists for standard genome sequencing and annotation.</title>
        <authorList>
            <consortium name="The Broad Institute Genomics Platform"/>
            <consortium name="The Broad Institute Genome Sequencing Center for Infectious Disease"/>
            <person name="Wu L."/>
            <person name="Ma J."/>
        </authorList>
    </citation>
    <scope>NUCLEOTIDE SEQUENCE [LARGE SCALE GENOMIC DNA]</scope>
    <source>
        <strain evidence="4">CGMCC 1.15795</strain>
    </source>
</reference>
<feature type="transmembrane region" description="Helical" evidence="2">
    <location>
        <begin position="62"/>
        <end position="81"/>
    </location>
</feature>
<evidence type="ECO:0000313" key="4">
    <source>
        <dbReference type="Proteomes" id="UP001597197"/>
    </source>
</evidence>
<feature type="transmembrane region" description="Helical" evidence="2">
    <location>
        <begin position="34"/>
        <end position="56"/>
    </location>
</feature>
<name>A0ABW4R0F9_9BACT</name>
<evidence type="ECO:0000313" key="3">
    <source>
        <dbReference type="EMBL" id="MFD1875378.1"/>
    </source>
</evidence>
<gene>
    <name evidence="3" type="ORF">ACFSDX_23295</name>
</gene>
<evidence type="ECO:0000256" key="1">
    <source>
        <dbReference type="SAM" id="MobiDB-lite"/>
    </source>
</evidence>
<feature type="region of interest" description="Disordered" evidence="1">
    <location>
        <begin position="1"/>
        <end position="25"/>
    </location>
</feature>